<name>A0A1V3XYJ2_MYCKA</name>
<proteinExistence type="inferred from homology"/>
<dbReference type="PROSITE" id="PS00606">
    <property type="entry name" value="KS3_1"/>
    <property type="match status" value="1"/>
</dbReference>
<dbReference type="GO" id="GO:0005737">
    <property type="term" value="C:cytoplasm"/>
    <property type="evidence" value="ECO:0007669"/>
    <property type="project" value="TreeGrafter"/>
</dbReference>
<comment type="similarity">
    <text evidence="5">Belongs to the thiolase-like superfamily. Beta-ketoacyl-ACP synthases family.</text>
</comment>
<evidence type="ECO:0000256" key="3">
    <source>
        <dbReference type="ARBA" id="ARBA00022679"/>
    </source>
</evidence>
<keyword evidence="4" id="KW-0511">Multifunctional enzyme</keyword>
<dbReference type="InterPro" id="IPR018201">
    <property type="entry name" value="Ketoacyl_synth_AS"/>
</dbReference>
<dbReference type="CDD" id="cd00833">
    <property type="entry name" value="PKS"/>
    <property type="match status" value="1"/>
</dbReference>
<dbReference type="InterPro" id="IPR032821">
    <property type="entry name" value="PKS_assoc"/>
</dbReference>
<dbReference type="PANTHER" id="PTHR43775:SF37">
    <property type="entry name" value="SI:DKEY-61P9.11"/>
    <property type="match status" value="1"/>
</dbReference>
<dbReference type="AlphaFoldDB" id="A0A1V3XYJ2"/>
<dbReference type="GO" id="GO:0004312">
    <property type="term" value="F:fatty acid synthase activity"/>
    <property type="evidence" value="ECO:0007669"/>
    <property type="project" value="TreeGrafter"/>
</dbReference>
<gene>
    <name evidence="7" type="ORF">BZL29_1185</name>
</gene>
<accession>A0A1V3XYJ2</accession>
<evidence type="ECO:0000313" key="8">
    <source>
        <dbReference type="Proteomes" id="UP000188532"/>
    </source>
</evidence>
<keyword evidence="2" id="KW-0597">Phosphoprotein</keyword>
<dbReference type="Pfam" id="PF02801">
    <property type="entry name" value="Ketoacyl-synt_C"/>
    <property type="match status" value="1"/>
</dbReference>
<reference evidence="7 8" key="1">
    <citation type="submission" date="2017-02" db="EMBL/GenBank/DDBJ databases">
        <title>Complete genome sequences of Mycobacterium kansasii strains isolated from rhesus macaques.</title>
        <authorList>
            <person name="Panda A."/>
            <person name="Nagaraj S."/>
            <person name="Zhao X."/>
            <person name="Tettelin H."/>
            <person name="Detolla L.J."/>
        </authorList>
    </citation>
    <scope>NUCLEOTIDE SEQUENCE [LARGE SCALE GENOMIC DNA]</scope>
    <source>
        <strain evidence="7 8">11-3469</strain>
    </source>
</reference>
<organism evidence="7 8">
    <name type="scientific">Mycobacterium kansasii</name>
    <dbReference type="NCBI Taxonomy" id="1768"/>
    <lineage>
        <taxon>Bacteria</taxon>
        <taxon>Bacillati</taxon>
        <taxon>Actinomycetota</taxon>
        <taxon>Actinomycetes</taxon>
        <taxon>Mycobacteriales</taxon>
        <taxon>Mycobacteriaceae</taxon>
        <taxon>Mycobacterium</taxon>
    </lineage>
</organism>
<dbReference type="PROSITE" id="PS52004">
    <property type="entry name" value="KS3_2"/>
    <property type="match status" value="1"/>
</dbReference>
<dbReference type="STRING" id="1768.B1T50_24020"/>
<dbReference type="Pfam" id="PF00109">
    <property type="entry name" value="ketoacyl-synt"/>
    <property type="match status" value="1"/>
</dbReference>
<dbReference type="Pfam" id="PF16197">
    <property type="entry name" value="KAsynt_C_assoc"/>
    <property type="match status" value="1"/>
</dbReference>
<dbReference type="GO" id="GO:0006633">
    <property type="term" value="P:fatty acid biosynthetic process"/>
    <property type="evidence" value="ECO:0007669"/>
    <property type="project" value="InterPro"/>
</dbReference>
<dbReference type="EMBL" id="MVBN01000001">
    <property type="protein sequence ID" value="OOK84327.1"/>
    <property type="molecule type" value="Genomic_DNA"/>
</dbReference>
<dbReference type="InterPro" id="IPR014030">
    <property type="entry name" value="Ketoacyl_synth_N"/>
</dbReference>
<evidence type="ECO:0000256" key="5">
    <source>
        <dbReference type="RuleBase" id="RU003694"/>
    </source>
</evidence>
<evidence type="ECO:0000256" key="1">
    <source>
        <dbReference type="ARBA" id="ARBA00022450"/>
    </source>
</evidence>
<feature type="domain" description="Ketosynthase family 3 (KS3)" evidence="6">
    <location>
        <begin position="35"/>
        <end position="461"/>
    </location>
</feature>
<comment type="caution">
    <text evidence="7">The sequence shown here is derived from an EMBL/GenBank/DDBJ whole genome shotgun (WGS) entry which is preliminary data.</text>
</comment>
<dbReference type="GO" id="GO:0004315">
    <property type="term" value="F:3-oxoacyl-[acyl-carrier-protein] synthase activity"/>
    <property type="evidence" value="ECO:0007669"/>
    <property type="project" value="InterPro"/>
</dbReference>
<keyword evidence="1" id="KW-0596">Phosphopantetheine</keyword>
<dbReference type="PANTHER" id="PTHR43775">
    <property type="entry name" value="FATTY ACID SYNTHASE"/>
    <property type="match status" value="1"/>
</dbReference>
<dbReference type="FunFam" id="3.40.47.10:FF:000019">
    <property type="entry name" value="Polyketide synthase type I"/>
    <property type="match status" value="1"/>
</dbReference>
<dbReference type="GO" id="GO:0005886">
    <property type="term" value="C:plasma membrane"/>
    <property type="evidence" value="ECO:0007669"/>
    <property type="project" value="TreeGrafter"/>
</dbReference>
<evidence type="ECO:0000259" key="6">
    <source>
        <dbReference type="PROSITE" id="PS52004"/>
    </source>
</evidence>
<dbReference type="InterPro" id="IPR020841">
    <property type="entry name" value="PKS_Beta-ketoAc_synthase_dom"/>
</dbReference>
<dbReference type="InterPro" id="IPR014031">
    <property type="entry name" value="Ketoacyl_synth_C"/>
</dbReference>
<evidence type="ECO:0000256" key="4">
    <source>
        <dbReference type="ARBA" id="ARBA00023268"/>
    </source>
</evidence>
<evidence type="ECO:0000256" key="2">
    <source>
        <dbReference type="ARBA" id="ARBA00022553"/>
    </source>
</evidence>
<dbReference type="InterPro" id="IPR016039">
    <property type="entry name" value="Thiolase-like"/>
</dbReference>
<dbReference type="SUPFAM" id="SSF53901">
    <property type="entry name" value="Thiolase-like"/>
    <property type="match status" value="1"/>
</dbReference>
<dbReference type="InterPro" id="IPR050091">
    <property type="entry name" value="PKS_NRPS_Biosynth_Enz"/>
</dbReference>
<keyword evidence="3 5" id="KW-0808">Transferase</keyword>
<protein>
    <submittedName>
        <fullName evidence="7">Beta-ketoacyl synthase, C-terminal domain protein</fullName>
    </submittedName>
</protein>
<dbReference type="SMART" id="SM00825">
    <property type="entry name" value="PKS_KS"/>
    <property type="match status" value="1"/>
</dbReference>
<evidence type="ECO:0000313" key="7">
    <source>
        <dbReference type="EMBL" id="OOK84327.1"/>
    </source>
</evidence>
<dbReference type="Proteomes" id="UP000188532">
    <property type="component" value="Unassembled WGS sequence"/>
</dbReference>
<sequence>MTSLAERAAQLSPNARAALARELVRAGTAFPTDIAEPIAVVGVGCRFPGNVTGPESFWQLLVDGVDTIGEVPPDRWDADAFYDPDPSAPGCMTTKWGGFVSDVDAFDADFFGITPREAVAMDPQHRMLLEVAWEALEHAGIQPDSLSGSRTGVMMGLSSWDYTIVNIERRADIDAYLSTGTPHCAAVGRISYLLGLRGPAVAVDTACSSSLVAIHLACQSLRLRETDVALAGGVQLTLSPFTAIALSKWSALSPTGRCNSFDANADGFVRGEGCGVVVLKRLADALHDRDRVLAVVRGSATNQDGRSNGMTAPNALAQRDVIASALRLADVTADSVHYVETHGTGTILGDPIEFESLATTYGLGKGQSESACALGSVKTNIGHLEAAAGVAGFIKAVLAVERGQIPRNLHFTRWNPAIDASATRLFVPTETSPWPAASGPRRAAVSSFGLSGTNAHVVLEQPPGQAPSPAVEASPVTTVTVSGKTAQRVAAVAAALADWMSGPGAAVSLADVAHTMNQHRARHAKVATVVARDRAEAVAGLRALAAGSPGWVWWAVISVLVGRAGIRVLGSGFAVGRDGPPVAGRRTGVRQGGGRAGAGIRCPGWLFVTADAFRGRRGSGHRPHPAGVGRDAAGPDRVVAVLRRDTRCGDRAFDG</sequence>
<dbReference type="Gene3D" id="3.40.47.10">
    <property type="match status" value="1"/>
</dbReference>
<dbReference type="GO" id="GO:0071770">
    <property type="term" value="P:DIM/DIP cell wall layer assembly"/>
    <property type="evidence" value="ECO:0007669"/>
    <property type="project" value="TreeGrafter"/>
</dbReference>